<evidence type="ECO:0000313" key="14">
    <source>
        <dbReference type="EMBL" id="KKO09085.1"/>
    </source>
</evidence>
<accession>A0A0F9VYA0</accession>
<reference evidence="14" key="1">
    <citation type="journal article" date="2015" name="Nature">
        <title>Complex archaea that bridge the gap between prokaryotes and eukaryotes.</title>
        <authorList>
            <person name="Spang A."/>
            <person name="Saw J.H."/>
            <person name="Jorgensen S.L."/>
            <person name="Zaremba-Niedzwiedzka K."/>
            <person name="Martijn J."/>
            <person name="Lind A.E."/>
            <person name="van Eijk R."/>
            <person name="Schleper C."/>
            <person name="Guy L."/>
            <person name="Ettema T.J."/>
        </authorList>
    </citation>
    <scope>NUCLEOTIDE SEQUENCE</scope>
</reference>
<dbReference type="CDD" id="cd01347">
    <property type="entry name" value="ligand_gated_channel"/>
    <property type="match status" value="1"/>
</dbReference>
<dbReference type="NCBIfam" id="TIGR01783">
    <property type="entry name" value="TonB-siderophor"/>
    <property type="match status" value="1"/>
</dbReference>
<dbReference type="AlphaFoldDB" id="A0A0F9VYA0"/>
<keyword evidence="6" id="KW-0732">Signal</keyword>
<dbReference type="InterPro" id="IPR000531">
    <property type="entry name" value="Beta-barrel_TonB"/>
</dbReference>
<dbReference type="GO" id="GO:0038023">
    <property type="term" value="F:signaling receptor activity"/>
    <property type="evidence" value="ECO:0007669"/>
    <property type="project" value="InterPro"/>
</dbReference>
<keyword evidence="11" id="KW-0998">Cell outer membrane</keyword>
<comment type="caution">
    <text evidence="14">The sequence shown here is derived from an EMBL/GenBank/DDBJ whole genome shotgun (WGS) entry which is preliminary data.</text>
</comment>
<dbReference type="Pfam" id="PF00593">
    <property type="entry name" value="TonB_dep_Rec_b-barrel"/>
    <property type="match status" value="1"/>
</dbReference>
<dbReference type="PANTHER" id="PTHR32552:SF82">
    <property type="entry name" value="FCUA PROTEIN"/>
    <property type="match status" value="1"/>
</dbReference>
<evidence type="ECO:0000256" key="6">
    <source>
        <dbReference type="ARBA" id="ARBA00022729"/>
    </source>
</evidence>
<dbReference type="Gene3D" id="2.170.130.10">
    <property type="entry name" value="TonB-dependent receptor, plug domain"/>
    <property type="match status" value="1"/>
</dbReference>
<evidence type="ECO:0000256" key="2">
    <source>
        <dbReference type="ARBA" id="ARBA00009810"/>
    </source>
</evidence>
<keyword evidence="4" id="KW-0410">Iron transport</keyword>
<dbReference type="InterPro" id="IPR036942">
    <property type="entry name" value="Beta-barrel_TonB_sf"/>
</dbReference>
<dbReference type="PANTHER" id="PTHR32552">
    <property type="entry name" value="FERRICHROME IRON RECEPTOR-RELATED"/>
    <property type="match status" value="1"/>
</dbReference>
<evidence type="ECO:0000256" key="3">
    <source>
        <dbReference type="ARBA" id="ARBA00022448"/>
    </source>
</evidence>
<evidence type="ECO:0000256" key="11">
    <source>
        <dbReference type="ARBA" id="ARBA00023237"/>
    </source>
</evidence>
<dbReference type="PROSITE" id="PS52016">
    <property type="entry name" value="TONB_DEPENDENT_REC_3"/>
    <property type="match status" value="1"/>
</dbReference>
<dbReference type="Gene3D" id="2.40.170.20">
    <property type="entry name" value="TonB-dependent receptor, beta-barrel domain"/>
    <property type="match status" value="1"/>
</dbReference>
<evidence type="ECO:0000256" key="5">
    <source>
        <dbReference type="ARBA" id="ARBA00022692"/>
    </source>
</evidence>
<dbReference type="EMBL" id="LAZR01000008">
    <property type="protein sequence ID" value="KKO09085.1"/>
    <property type="molecule type" value="Genomic_DNA"/>
</dbReference>
<dbReference type="Pfam" id="PF07715">
    <property type="entry name" value="Plug"/>
    <property type="match status" value="1"/>
</dbReference>
<keyword evidence="9" id="KW-0798">TonB box</keyword>
<evidence type="ECO:0000256" key="4">
    <source>
        <dbReference type="ARBA" id="ARBA00022496"/>
    </source>
</evidence>
<dbReference type="InterPro" id="IPR010105">
    <property type="entry name" value="TonB_sidphr_rcpt"/>
</dbReference>
<keyword evidence="8" id="KW-0406">Ion transport</keyword>
<dbReference type="GO" id="GO:0009279">
    <property type="term" value="C:cell outer membrane"/>
    <property type="evidence" value="ECO:0007669"/>
    <property type="project" value="UniProtKB-SubCell"/>
</dbReference>
<dbReference type="GO" id="GO:0015891">
    <property type="term" value="P:siderophore transport"/>
    <property type="evidence" value="ECO:0007669"/>
    <property type="project" value="InterPro"/>
</dbReference>
<comment type="similarity">
    <text evidence="2">Belongs to the TonB-dependent receptor family.</text>
</comment>
<evidence type="ECO:0000256" key="8">
    <source>
        <dbReference type="ARBA" id="ARBA00023065"/>
    </source>
</evidence>
<dbReference type="GO" id="GO:0015344">
    <property type="term" value="F:siderophore uptake transmembrane transporter activity"/>
    <property type="evidence" value="ECO:0007669"/>
    <property type="project" value="TreeGrafter"/>
</dbReference>
<dbReference type="InterPro" id="IPR039426">
    <property type="entry name" value="TonB-dep_rcpt-like"/>
</dbReference>
<gene>
    <name evidence="14" type="ORF">LCGC14_0042040</name>
</gene>
<proteinExistence type="inferred from homology"/>
<evidence type="ECO:0000256" key="1">
    <source>
        <dbReference type="ARBA" id="ARBA00004571"/>
    </source>
</evidence>
<name>A0A0F9VYA0_9ZZZZ</name>
<organism evidence="14">
    <name type="scientific">marine sediment metagenome</name>
    <dbReference type="NCBI Taxonomy" id="412755"/>
    <lineage>
        <taxon>unclassified sequences</taxon>
        <taxon>metagenomes</taxon>
        <taxon>ecological metagenomes</taxon>
    </lineage>
</organism>
<feature type="domain" description="TonB-dependent receptor-like beta-barrel" evidence="12">
    <location>
        <begin position="262"/>
        <end position="691"/>
    </location>
</feature>
<dbReference type="InterPro" id="IPR010917">
    <property type="entry name" value="TonB_rcpt_CS"/>
</dbReference>
<keyword evidence="10" id="KW-0472">Membrane</keyword>
<keyword evidence="3" id="KW-0813">Transport</keyword>
<dbReference type="InterPro" id="IPR037066">
    <property type="entry name" value="Plug_dom_sf"/>
</dbReference>
<evidence type="ECO:0008006" key="15">
    <source>
        <dbReference type="Google" id="ProtNLM"/>
    </source>
</evidence>
<comment type="subcellular location">
    <subcellularLocation>
        <location evidence="1">Cell outer membrane</location>
        <topology evidence="1">Multi-pass membrane protein</topology>
    </subcellularLocation>
</comment>
<sequence>MSIKSNVLRPLSLTAWSITGLLATASSITMAQSAAIEEIVVTSDGSQVLLPDAYAGGQVARGGRVGMFGNLDMMDSPFSGTSYTQELMLDQQAVSVADVLQNDPVVRVAKGFGNFQELYMIRGLPVFSDDMTYNGVFGILPRQFVASEFLERVEVFRGASTFLNGAAPGGSSIGGSVNLVPKRAPDEALTRVTAGYEGGEHGYLAFDGARRFGADDSTGVRINIARRDGETAVDEQARELTVLSLGTDYRGERLRVSADVGFQDHHIDAPRPSVTPNAGIPATPDADANFAQPWTFTDERQWFGVVRGEYDLSDNTSVWLAAGMRDGEEGNVLANPNANPDGSTTAYRFDNTRADNVYSGEAGARTTFDTGTVNHRLSLTASTFSLESRNAYAFSSFAGFGGDLYDPQPVSPPTPDFFVGGDLDAPLITEESETSSIALADMLSLLDDRLMVTVGGRYQVIETRSFDYNSGARLSSYDEGRLTPVLGVVYHTNDQVSVYGNYIEGLVAGEVAPSSSGGNPVLNAGEVFEPYQSEQVELGVKYDGGNLGGSVSVFDTSRPTSFVENGIFAPQGEQQNRGLELSVFGAPTANIRVLGGATLLRAEMTRTQNGSLDGKDAVGAPDAQYNVNVEWDVNALPGLTLEMRHVYTSSQYANVANTIDVDSWHRTDLGARYQWQLAGNNVTLRARLQNIGDEADWVSVGGFPGSNYLVLGSPRTLLVSGTVDF</sequence>
<feature type="domain" description="TonB-dependent receptor plug" evidence="13">
    <location>
        <begin position="73"/>
        <end position="170"/>
    </location>
</feature>
<keyword evidence="5" id="KW-0812">Transmembrane</keyword>
<protein>
    <recommendedName>
        <fullName evidence="15">TonB-dependent receptor plug domain-containing protein</fullName>
    </recommendedName>
</protein>
<evidence type="ECO:0000256" key="7">
    <source>
        <dbReference type="ARBA" id="ARBA00023004"/>
    </source>
</evidence>
<evidence type="ECO:0000256" key="10">
    <source>
        <dbReference type="ARBA" id="ARBA00023136"/>
    </source>
</evidence>
<evidence type="ECO:0000259" key="13">
    <source>
        <dbReference type="Pfam" id="PF07715"/>
    </source>
</evidence>
<dbReference type="PROSITE" id="PS01156">
    <property type="entry name" value="TONB_DEPENDENT_REC_2"/>
    <property type="match status" value="1"/>
</dbReference>
<evidence type="ECO:0000256" key="9">
    <source>
        <dbReference type="ARBA" id="ARBA00023077"/>
    </source>
</evidence>
<keyword evidence="7" id="KW-0408">Iron</keyword>
<dbReference type="SUPFAM" id="SSF56935">
    <property type="entry name" value="Porins"/>
    <property type="match status" value="1"/>
</dbReference>
<dbReference type="InterPro" id="IPR012910">
    <property type="entry name" value="Plug_dom"/>
</dbReference>
<evidence type="ECO:0000259" key="12">
    <source>
        <dbReference type="Pfam" id="PF00593"/>
    </source>
</evidence>